<dbReference type="InterPro" id="IPR009057">
    <property type="entry name" value="Homeodomain-like_sf"/>
</dbReference>
<evidence type="ECO:0000313" key="5">
    <source>
        <dbReference type="EMBL" id="MBD5772343.1"/>
    </source>
</evidence>
<dbReference type="InterPro" id="IPR003313">
    <property type="entry name" value="AraC-bd"/>
</dbReference>
<evidence type="ECO:0000259" key="4">
    <source>
        <dbReference type="PROSITE" id="PS01124"/>
    </source>
</evidence>
<dbReference type="Proteomes" id="UP000604161">
    <property type="component" value="Unassembled WGS sequence"/>
</dbReference>
<dbReference type="CDD" id="cd06124">
    <property type="entry name" value="cupin_NimR-like_N"/>
    <property type="match status" value="1"/>
</dbReference>
<dbReference type="Pfam" id="PF12833">
    <property type="entry name" value="HTH_18"/>
    <property type="match status" value="1"/>
</dbReference>
<proteinExistence type="predicted"/>
<keyword evidence="6" id="KW-1185">Reference proteome</keyword>
<evidence type="ECO:0000313" key="6">
    <source>
        <dbReference type="Proteomes" id="UP000604161"/>
    </source>
</evidence>
<dbReference type="InterPro" id="IPR011051">
    <property type="entry name" value="RmlC_Cupin_sf"/>
</dbReference>
<dbReference type="SMART" id="SM00342">
    <property type="entry name" value="HTH_ARAC"/>
    <property type="match status" value="1"/>
</dbReference>
<dbReference type="InterPro" id="IPR014710">
    <property type="entry name" value="RmlC-like_jellyroll"/>
</dbReference>
<dbReference type="Pfam" id="PF02311">
    <property type="entry name" value="AraC_binding"/>
    <property type="match status" value="1"/>
</dbReference>
<name>A0ABR8P230_9GAMM</name>
<dbReference type="PANTHER" id="PTHR11019:SF190">
    <property type="entry name" value="ARAC-FAMILY REGULATORY PROTEIN"/>
    <property type="match status" value="1"/>
</dbReference>
<feature type="domain" description="HTH araC/xylS-type" evidence="4">
    <location>
        <begin position="164"/>
        <end position="265"/>
    </location>
</feature>
<keyword evidence="3" id="KW-0804">Transcription</keyword>
<reference evidence="5 6" key="1">
    <citation type="submission" date="2020-09" db="EMBL/GenBank/DDBJ databases">
        <title>Marinomonas sp. nov., isolated from the cysticercosis algae of Qingdao, China.</title>
        <authorList>
            <person name="Sun X."/>
        </authorList>
    </citation>
    <scope>NUCLEOTIDE SEQUENCE [LARGE SCALE GENOMIC DNA]</scope>
    <source>
        <strain evidence="5 6">SM2066</strain>
    </source>
</reference>
<evidence type="ECO:0000256" key="2">
    <source>
        <dbReference type="ARBA" id="ARBA00023125"/>
    </source>
</evidence>
<organism evidence="5 6">
    <name type="scientific">Marinomonas colpomeniae</name>
    <dbReference type="NCBI Taxonomy" id="2774408"/>
    <lineage>
        <taxon>Bacteria</taxon>
        <taxon>Pseudomonadati</taxon>
        <taxon>Pseudomonadota</taxon>
        <taxon>Gammaproteobacteria</taxon>
        <taxon>Oceanospirillales</taxon>
        <taxon>Oceanospirillaceae</taxon>
        <taxon>Marinomonas</taxon>
    </lineage>
</organism>
<dbReference type="RefSeq" id="WP_191595724.1">
    <property type="nucleotide sequence ID" value="NZ_JACYFC010000005.1"/>
</dbReference>
<protein>
    <submittedName>
        <fullName evidence="5">Helix-turn-helix transcriptional regulator</fullName>
    </submittedName>
</protein>
<accession>A0ABR8P230</accession>
<comment type="caution">
    <text evidence="5">The sequence shown here is derived from an EMBL/GenBank/DDBJ whole genome shotgun (WGS) entry which is preliminary data.</text>
</comment>
<dbReference type="Gene3D" id="2.60.120.10">
    <property type="entry name" value="Jelly Rolls"/>
    <property type="match status" value="1"/>
</dbReference>
<dbReference type="Gene3D" id="1.10.10.60">
    <property type="entry name" value="Homeodomain-like"/>
    <property type="match status" value="1"/>
</dbReference>
<keyword evidence="1" id="KW-0805">Transcription regulation</keyword>
<dbReference type="EMBL" id="JACYFC010000005">
    <property type="protein sequence ID" value="MBD5772343.1"/>
    <property type="molecule type" value="Genomic_DNA"/>
</dbReference>
<sequence>MHYQYDQWQTLTPPDMVTLPRPVYFRSNTIPEKTRYPTHKHDWHQLIYASSGILIVDFNQQSFIITPEQAILIPAHTEHSTRSYSGAVFRSLYIESNISLLSNLTTKLSKIILVSPLLRELINKAASFDTNYQETSYENRIIQILLEEMIQMPEAGLLLPWPHSKKLQIMCEALRQEPADNKNLVQWAQQLGTSSRTLTRYFEAEMGISHREWRRRLKLIKALEYFAEGDSVTRVSLRLGYRSTSAFIYVFKEEYKTSPLQFLKENGIRV</sequence>
<dbReference type="PANTHER" id="PTHR11019">
    <property type="entry name" value="HTH-TYPE TRANSCRIPTIONAL REGULATOR NIMR"/>
    <property type="match status" value="1"/>
</dbReference>
<evidence type="ECO:0000256" key="3">
    <source>
        <dbReference type="ARBA" id="ARBA00023163"/>
    </source>
</evidence>
<dbReference type="SUPFAM" id="SSF51182">
    <property type="entry name" value="RmlC-like cupins"/>
    <property type="match status" value="1"/>
</dbReference>
<keyword evidence="2" id="KW-0238">DNA-binding</keyword>
<dbReference type="PROSITE" id="PS01124">
    <property type="entry name" value="HTH_ARAC_FAMILY_2"/>
    <property type="match status" value="1"/>
</dbReference>
<dbReference type="SUPFAM" id="SSF46689">
    <property type="entry name" value="Homeodomain-like"/>
    <property type="match status" value="1"/>
</dbReference>
<gene>
    <name evidence="5" type="ORF">IF202_14985</name>
</gene>
<evidence type="ECO:0000256" key="1">
    <source>
        <dbReference type="ARBA" id="ARBA00023015"/>
    </source>
</evidence>
<dbReference type="InterPro" id="IPR018060">
    <property type="entry name" value="HTH_AraC"/>
</dbReference>